<feature type="compositionally biased region" description="Basic and acidic residues" evidence="21">
    <location>
        <begin position="433"/>
        <end position="454"/>
    </location>
</feature>
<keyword evidence="17" id="KW-0804">Transcription</keyword>
<feature type="domain" description="Pinin/SDK/MemA protein" evidence="22">
    <location>
        <begin position="145"/>
        <end position="269"/>
    </location>
</feature>
<evidence type="ECO:0000259" key="22">
    <source>
        <dbReference type="Pfam" id="PF04696"/>
    </source>
</evidence>
<keyword evidence="9" id="KW-0747">Spliceosome</keyword>
<name>A0AAJ7TL69_PETMA</name>
<comment type="subunit">
    <text evidence="20">Found in a mRNA splicing-dependent exon junction complex (EJC). Found in a complex with SR proteins. Found in a mRNP complex with RNPS1. Component of the PSAP complex consisting of RNPS1, SAP18 and PNN. Interacts with PNISR, CTBP1, CTBP2, KRT8, KRT18, KRT19, PS1D/PNO40, PPIG, RNPS1, SFRS4 and SRRM2. Identified in the spliceosome C complex.</text>
</comment>
<evidence type="ECO:0000256" key="12">
    <source>
        <dbReference type="ARBA" id="ARBA00022990"/>
    </source>
</evidence>
<evidence type="ECO:0000313" key="24">
    <source>
        <dbReference type="Proteomes" id="UP001318040"/>
    </source>
</evidence>
<dbReference type="AlphaFoldDB" id="A0AAJ7TL69"/>
<comment type="subcellular location">
    <subcellularLocation>
        <location evidence="2">Cell junction</location>
        <location evidence="2">Desmosome</location>
    </subcellularLocation>
    <subcellularLocation>
        <location evidence="1">Nucleus speckle</location>
    </subcellularLocation>
</comment>
<feature type="compositionally biased region" description="Basic and acidic residues" evidence="21">
    <location>
        <begin position="10"/>
        <end position="36"/>
    </location>
</feature>
<keyword evidence="16" id="KW-0010">Activator</keyword>
<feature type="compositionally biased region" description="Basic and acidic residues" evidence="21">
    <location>
        <begin position="480"/>
        <end position="491"/>
    </location>
</feature>
<evidence type="ECO:0000313" key="25">
    <source>
        <dbReference type="RefSeq" id="XP_032818613.1"/>
    </source>
</evidence>
<organism evidence="24 25">
    <name type="scientific">Petromyzon marinus</name>
    <name type="common">Sea lamprey</name>
    <dbReference type="NCBI Taxonomy" id="7757"/>
    <lineage>
        <taxon>Eukaryota</taxon>
        <taxon>Metazoa</taxon>
        <taxon>Chordata</taxon>
        <taxon>Craniata</taxon>
        <taxon>Vertebrata</taxon>
        <taxon>Cyclostomata</taxon>
        <taxon>Hyperoartia</taxon>
        <taxon>Petromyzontiformes</taxon>
        <taxon>Petromyzontidae</taxon>
        <taxon>Petromyzon</taxon>
    </lineage>
</organism>
<dbReference type="RefSeq" id="XP_032818613.1">
    <property type="nucleotide sequence ID" value="XM_032962722.1"/>
</dbReference>
<evidence type="ECO:0000256" key="16">
    <source>
        <dbReference type="ARBA" id="ARBA00023159"/>
    </source>
</evidence>
<evidence type="ECO:0000256" key="13">
    <source>
        <dbReference type="ARBA" id="ARBA00023015"/>
    </source>
</evidence>
<evidence type="ECO:0000256" key="8">
    <source>
        <dbReference type="ARBA" id="ARBA00022664"/>
    </source>
</evidence>
<gene>
    <name evidence="25" type="primary">PNN</name>
</gene>
<evidence type="ECO:0000256" key="20">
    <source>
        <dbReference type="ARBA" id="ARBA00025916"/>
    </source>
</evidence>
<dbReference type="KEGG" id="pmrn:116947218"/>
<feature type="compositionally biased region" description="Basic residues" evidence="21">
    <location>
        <begin position="492"/>
        <end position="504"/>
    </location>
</feature>
<feature type="region of interest" description="Disordered" evidence="21">
    <location>
        <begin position="297"/>
        <end position="613"/>
    </location>
</feature>
<feature type="region of interest" description="Disordered" evidence="21">
    <location>
        <begin position="166"/>
        <end position="189"/>
    </location>
</feature>
<feature type="compositionally biased region" description="Basic and acidic residues" evidence="21">
    <location>
        <begin position="505"/>
        <end position="548"/>
    </location>
</feature>
<dbReference type="Proteomes" id="UP001318040">
    <property type="component" value="Chromosome 29"/>
</dbReference>
<accession>A0AAJ7TL69</accession>
<evidence type="ECO:0000256" key="1">
    <source>
        <dbReference type="ARBA" id="ARBA00004324"/>
    </source>
</evidence>
<keyword evidence="18" id="KW-0508">mRNA splicing</keyword>
<feature type="compositionally biased region" description="Gly residues" evidence="21">
    <location>
        <begin position="50"/>
        <end position="60"/>
    </location>
</feature>
<evidence type="ECO:0000256" key="3">
    <source>
        <dbReference type="ARBA" id="ARBA00010386"/>
    </source>
</evidence>
<dbReference type="GO" id="GO:0008380">
    <property type="term" value="P:RNA splicing"/>
    <property type="evidence" value="ECO:0007669"/>
    <property type="project" value="UniProtKB-KW"/>
</dbReference>
<keyword evidence="14" id="KW-0175">Coiled coil</keyword>
<keyword evidence="8" id="KW-0507">mRNA processing</keyword>
<feature type="compositionally biased region" description="Basic and acidic residues" evidence="21">
    <location>
        <begin position="366"/>
        <end position="379"/>
    </location>
</feature>
<evidence type="ECO:0000256" key="18">
    <source>
        <dbReference type="ARBA" id="ARBA00023187"/>
    </source>
</evidence>
<dbReference type="PANTHER" id="PTHR12707:SF0">
    <property type="entry name" value="PININ"/>
    <property type="match status" value="1"/>
</dbReference>
<evidence type="ECO:0000256" key="14">
    <source>
        <dbReference type="ARBA" id="ARBA00023054"/>
    </source>
</evidence>
<dbReference type="Pfam" id="PF04696">
    <property type="entry name" value="Pinin_SDK_memA"/>
    <property type="match status" value="1"/>
</dbReference>
<evidence type="ECO:0000256" key="10">
    <source>
        <dbReference type="ARBA" id="ARBA00022843"/>
    </source>
</evidence>
<keyword evidence="11" id="KW-0965">Cell junction</keyword>
<sequence length="613" mass="68570">MAVEASSLREQLERARQSLHSVDENIKKLTGRDPNDLRPGPGRRLSLTGGPQGLGRGRGMGLLRRGLSDTGLLAGMGGPPAKKRDLEGTMGRPGPERRVRRESHPESDAEDDEDVQKPAVQSSVVNTAKERTRRDLIHDQNPDEKGRQRNRRMFGLLMGTLQKFKAEASEENEKQKRRHEIEAKVEEQAEEERRALALERRELFEERRNQQATLRLLEVKVQLAHLQEEWDAHNQKLLPFIRTKTKPHMFFLPAKMNPDTQKLLEESQKTLSDEFAKRRADFLEEIERMEVRPRRARIRGRLGPTPDGDGDLGGGPPWLGEGPETEDVEGKAKMGDVGEDTDGAPVQDVEMSGGPEGEQAGQDQPEQEKGSFEAKHQEEGMEEGEVGEVGERAQPEGQEVSKPEETKTPVAKEECSERRRESDRGQRIRIVRRGPERDRGGSPDRRRDGWDRRRGVMGFGGSRSHEQGGSGGGRRRRHSSERGRREREPVRRSPRPRSPRHARHLERGDKNETHRKVRAGSDGDKKGGHSGEGGHRGERQRRLSEGGARRRHSEGHRGGEAGKRLSSEGSAEKGKEAEAAGQQGDTTGEDVQMMVPAVETEGQEEPGAQAVES</sequence>
<keyword evidence="15" id="KW-0238">DNA-binding</keyword>
<keyword evidence="13" id="KW-0805">Transcription regulation</keyword>
<dbReference type="GO" id="GO:0006397">
    <property type="term" value="P:mRNA processing"/>
    <property type="evidence" value="ECO:0007669"/>
    <property type="project" value="UniProtKB-KW"/>
</dbReference>
<evidence type="ECO:0000256" key="6">
    <source>
        <dbReference type="ARBA" id="ARBA00022499"/>
    </source>
</evidence>
<dbReference type="GO" id="GO:0016607">
    <property type="term" value="C:nuclear speck"/>
    <property type="evidence" value="ECO:0007669"/>
    <property type="project" value="UniProtKB-SubCell"/>
</dbReference>
<feature type="compositionally biased region" description="Basic and acidic residues" evidence="21">
    <location>
        <begin position="128"/>
        <end position="147"/>
    </location>
</feature>
<evidence type="ECO:0000256" key="5">
    <source>
        <dbReference type="ARBA" id="ARBA00022481"/>
    </source>
</evidence>
<dbReference type="PANTHER" id="PTHR12707">
    <property type="entry name" value="PINN"/>
    <property type="match status" value="1"/>
</dbReference>
<dbReference type="GO" id="GO:0030057">
    <property type="term" value="C:desmosome"/>
    <property type="evidence" value="ECO:0007669"/>
    <property type="project" value="UniProtKB-SubCell"/>
</dbReference>
<evidence type="ECO:0000256" key="9">
    <source>
        <dbReference type="ARBA" id="ARBA00022728"/>
    </source>
</evidence>
<dbReference type="Pfam" id="PF04697">
    <property type="entry name" value="Pinin_SDK_N"/>
    <property type="match status" value="1"/>
</dbReference>
<keyword evidence="6" id="KW-1017">Isopeptide bond</keyword>
<keyword evidence="19" id="KW-0539">Nucleus</keyword>
<feature type="domain" description="Pinin/SDK" evidence="23">
    <location>
        <begin position="1"/>
        <end position="140"/>
    </location>
</feature>
<dbReference type="InterPro" id="IPR039853">
    <property type="entry name" value="Pinin"/>
</dbReference>
<evidence type="ECO:0000256" key="19">
    <source>
        <dbReference type="ARBA" id="ARBA00023242"/>
    </source>
</evidence>
<keyword evidence="24" id="KW-1185">Reference proteome</keyword>
<comment type="similarity">
    <text evidence="3">Belongs to the pinin family.</text>
</comment>
<evidence type="ECO:0000256" key="4">
    <source>
        <dbReference type="ARBA" id="ARBA00020056"/>
    </source>
</evidence>
<evidence type="ECO:0000259" key="23">
    <source>
        <dbReference type="Pfam" id="PF04697"/>
    </source>
</evidence>
<evidence type="ECO:0000256" key="17">
    <source>
        <dbReference type="ARBA" id="ARBA00023163"/>
    </source>
</evidence>
<evidence type="ECO:0000256" key="2">
    <source>
        <dbReference type="ARBA" id="ARBA00004568"/>
    </source>
</evidence>
<keyword evidence="5" id="KW-0488">Methylation</keyword>
<evidence type="ECO:0000256" key="7">
    <source>
        <dbReference type="ARBA" id="ARBA00022553"/>
    </source>
</evidence>
<dbReference type="GO" id="GO:0071013">
    <property type="term" value="C:catalytic step 2 spliceosome"/>
    <property type="evidence" value="ECO:0007669"/>
    <property type="project" value="TreeGrafter"/>
</dbReference>
<feature type="compositionally biased region" description="Basic and acidic residues" evidence="21">
    <location>
        <begin position="555"/>
        <end position="578"/>
    </location>
</feature>
<feature type="region of interest" description="Disordered" evidence="21">
    <location>
        <begin position="1"/>
        <end position="150"/>
    </location>
</feature>
<protein>
    <recommendedName>
        <fullName evidence="4">Pinin</fullName>
    </recommendedName>
</protein>
<feature type="compositionally biased region" description="Basic and acidic residues" evidence="21">
    <location>
        <begin position="94"/>
        <end position="107"/>
    </location>
</feature>
<keyword evidence="7" id="KW-0597">Phosphoprotein</keyword>
<evidence type="ECO:0000256" key="15">
    <source>
        <dbReference type="ARBA" id="ARBA00023125"/>
    </source>
</evidence>
<dbReference type="GO" id="GO:0003677">
    <property type="term" value="F:DNA binding"/>
    <property type="evidence" value="ECO:0007669"/>
    <property type="project" value="UniProtKB-KW"/>
</dbReference>
<reference evidence="25" key="1">
    <citation type="submission" date="2025-08" db="UniProtKB">
        <authorList>
            <consortium name="RefSeq"/>
        </authorList>
    </citation>
    <scope>IDENTIFICATION</scope>
    <source>
        <tissue evidence="25">Sperm</tissue>
    </source>
</reference>
<keyword evidence="10" id="KW-0832">Ubl conjugation</keyword>
<evidence type="ECO:0000256" key="11">
    <source>
        <dbReference type="ARBA" id="ARBA00022949"/>
    </source>
</evidence>
<keyword evidence="12" id="KW-0007">Acetylation</keyword>
<dbReference type="InterPro" id="IPR006786">
    <property type="entry name" value="Pinin_SDK_MemA"/>
</dbReference>
<proteinExistence type="inferred from homology"/>
<evidence type="ECO:0000256" key="21">
    <source>
        <dbReference type="SAM" id="MobiDB-lite"/>
    </source>
</evidence>
<feature type="compositionally biased region" description="Basic and acidic residues" evidence="21">
    <location>
        <begin position="389"/>
        <end position="426"/>
    </location>
</feature>
<dbReference type="InterPro" id="IPR006787">
    <property type="entry name" value="Pinin_SDK_N"/>
</dbReference>